<proteinExistence type="predicted"/>
<sequence>MQFKKSMVFGSTIPVSVRMLQTCLLDTSSGANTCAEVGANAGPVPMREFDAVKLTEPCHLNLPCSQIQNSNPALTIQVFIGMHVAASDFYDNKQLRERTWKEGLYHLTSIWNIIPNVISRKNNRTEIERLDRERKADFKSMLKGFVHNKI</sequence>
<gene>
    <name evidence="1" type="ORF">L6452_14025</name>
</gene>
<evidence type="ECO:0000313" key="1">
    <source>
        <dbReference type="EMBL" id="KAI3734554.1"/>
    </source>
</evidence>
<organism evidence="1 2">
    <name type="scientific">Arctium lappa</name>
    <name type="common">Greater burdock</name>
    <name type="synonym">Lappa major</name>
    <dbReference type="NCBI Taxonomy" id="4217"/>
    <lineage>
        <taxon>Eukaryota</taxon>
        <taxon>Viridiplantae</taxon>
        <taxon>Streptophyta</taxon>
        <taxon>Embryophyta</taxon>
        <taxon>Tracheophyta</taxon>
        <taxon>Spermatophyta</taxon>
        <taxon>Magnoliopsida</taxon>
        <taxon>eudicotyledons</taxon>
        <taxon>Gunneridae</taxon>
        <taxon>Pentapetalae</taxon>
        <taxon>asterids</taxon>
        <taxon>campanulids</taxon>
        <taxon>Asterales</taxon>
        <taxon>Asteraceae</taxon>
        <taxon>Carduoideae</taxon>
        <taxon>Cardueae</taxon>
        <taxon>Arctiinae</taxon>
        <taxon>Arctium</taxon>
    </lineage>
</organism>
<reference evidence="1 2" key="2">
    <citation type="journal article" date="2022" name="Mol. Ecol. Resour.">
        <title>The genomes of chicory, endive, great burdock and yacon provide insights into Asteraceae paleo-polyploidization history and plant inulin production.</title>
        <authorList>
            <person name="Fan W."/>
            <person name="Wang S."/>
            <person name="Wang H."/>
            <person name="Wang A."/>
            <person name="Jiang F."/>
            <person name="Liu H."/>
            <person name="Zhao H."/>
            <person name="Xu D."/>
            <person name="Zhang Y."/>
        </authorList>
    </citation>
    <scope>NUCLEOTIDE SEQUENCE [LARGE SCALE GENOMIC DNA]</scope>
    <source>
        <strain evidence="2">cv. Niubang</strain>
    </source>
</reference>
<evidence type="ECO:0000313" key="2">
    <source>
        <dbReference type="Proteomes" id="UP001055879"/>
    </source>
</evidence>
<dbReference type="Proteomes" id="UP001055879">
    <property type="component" value="Linkage Group LG04"/>
</dbReference>
<reference evidence="2" key="1">
    <citation type="journal article" date="2022" name="Mol. Ecol. Resour.">
        <title>The genomes of chicory, endive, great burdock and yacon provide insights into Asteraceae palaeo-polyploidization history and plant inulin production.</title>
        <authorList>
            <person name="Fan W."/>
            <person name="Wang S."/>
            <person name="Wang H."/>
            <person name="Wang A."/>
            <person name="Jiang F."/>
            <person name="Liu H."/>
            <person name="Zhao H."/>
            <person name="Xu D."/>
            <person name="Zhang Y."/>
        </authorList>
    </citation>
    <scope>NUCLEOTIDE SEQUENCE [LARGE SCALE GENOMIC DNA]</scope>
    <source>
        <strain evidence="2">cv. Niubang</strain>
    </source>
</reference>
<protein>
    <submittedName>
        <fullName evidence="1">Uncharacterized protein</fullName>
    </submittedName>
</protein>
<dbReference type="EMBL" id="CM042050">
    <property type="protein sequence ID" value="KAI3734554.1"/>
    <property type="molecule type" value="Genomic_DNA"/>
</dbReference>
<keyword evidence="2" id="KW-1185">Reference proteome</keyword>
<comment type="caution">
    <text evidence="1">The sequence shown here is derived from an EMBL/GenBank/DDBJ whole genome shotgun (WGS) entry which is preliminary data.</text>
</comment>
<accession>A0ACB9CJX2</accession>
<name>A0ACB9CJX2_ARCLA</name>